<dbReference type="PROSITE" id="PS51257">
    <property type="entry name" value="PROKAR_LIPOPROTEIN"/>
    <property type="match status" value="1"/>
</dbReference>
<evidence type="ECO:0000313" key="3">
    <source>
        <dbReference type="EMBL" id="CAB5029027.1"/>
    </source>
</evidence>
<keyword evidence="1" id="KW-0732">Signal</keyword>
<organism evidence="4">
    <name type="scientific">freshwater metagenome</name>
    <dbReference type="NCBI Taxonomy" id="449393"/>
    <lineage>
        <taxon>unclassified sequences</taxon>
        <taxon>metagenomes</taxon>
        <taxon>ecological metagenomes</taxon>
    </lineage>
</organism>
<dbReference type="PANTHER" id="PTHR35936:SF17">
    <property type="entry name" value="ARGININE-BINDING EXTRACELLULAR PROTEIN ARTP"/>
    <property type="match status" value="1"/>
</dbReference>
<dbReference type="SUPFAM" id="SSF53850">
    <property type="entry name" value="Periplasmic binding protein-like II"/>
    <property type="match status" value="1"/>
</dbReference>
<feature type="domain" description="Solute-binding protein family 3/N-terminal" evidence="2">
    <location>
        <begin position="67"/>
        <end position="290"/>
    </location>
</feature>
<dbReference type="AlphaFoldDB" id="A0A6J7UNG1"/>
<dbReference type="PANTHER" id="PTHR35936">
    <property type="entry name" value="MEMBRANE-BOUND LYTIC MUREIN TRANSGLYCOSYLASE F"/>
    <property type="match status" value="1"/>
</dbReference>
<accession>A0A6J7UNG1</accession>
<dbReference type="EMBL" id="CAFBQU010000022">
    <property type="protein sequence ID" value="CAB5065537.1"/>
    <property type="molecule type" value="Genomic_DNA"/>
</dbReference>
<reference evidence="4" key="1">
    <citation type="submission" date="2020-05" db="EMBL/GenBank/DDBJ databases">
        <authorList>
            <person name="Chiriac C."/>
            <person name="Salcher M."/>
            <person name="Ghai R."/>
            <person name="Kavagutti S V."/>
        </authorList>
    </citation>
    <scope>NUCLEOTIDE SEQUENCE</scope>
</reference>
<dbReference type="SMART" id="SM00062">
    <property type="entry name" value="PBPb"/>
    <property type="match status" value="1"/>
</dbReference>
<name>A0A6J7UNG1_9ZZZZ</name>
<dbReference type="Gene3D" id="3.40.190.10">
    <property type="entry name" value="Periplasmic binding protein-like II"/>
    <property type="match status" value="2"/>
</dbReference>
<protein>
    <submittedName>
        <fullName evidence="4">Unannotated protein</fullName>
    </submittedName>
</protein>
<dbReference type="EMBL" id="CAFBPN010000106">
    <property type="protein sequence ID" value="CAB5029027.1"/>
    <property type="molecule type" value="Genomic_DNA"/>
</dbReference>
<evidence type="ECO:0000259" key="2">
    <source>
        <dbReference type="SMART" id="SM00062"/>
    </source>
</evidence>
<gene>
    <name evidence="3" type="ORF">UFOPK4098_01368</name>
    <name evidence="4" type="ORF">UFOPK4347_00958</name>
</gene>
<sequence>MRRIQRLAVPVVALSLFLVACGSDSDTASDEATADTTAEVVTDDTMADDSASAKIDITALGLIKEGAITVCTDAPYEPFEFQDETTKEWTGFDMDLMKAIATNIGGLSLEVTVQPFDGIWLAPKAKTCDLVASAMTITEERAANALFSEPYFDADQSLLVRTEDKATLVDLASLAGKTIAVQTGTTGETYAKENAKDSTLKSFDEPAAMFLALEGKQVDAILQDLPVNGARQVKEPTKFALTATFATGEQYGFALAQDNTTLAAAVNSGLAAAKDSGEYDTIFAKYFGAKG</sequence>
<proteinExistence type="predicted"/>
<evidence type="ECO:0000313" key="4">
    <source>
        <dbReference type="EMBL" id="CAB5065537.1"/>
    </source>
</evidence>
<dbReference type="InterPro" id="IPR001638">
    <property type="entry name" value="Solute-binding_3/MltF_N"/>
</dbReference>
<dbReference type="Pfam" id="PF00497">
    <property type="entry name" value="SBP_bac_3"/>
    <property type="match status" value="1"/>
</dbReference>
<evidence type="ECO:0000256" key="1">
    <source>
        <dbReference type="ARBA" id="ARBA00022729"/>
    </source>
</evidence>